<dbReference type="PROSITE" id="PS51762">
    <property type="entry name" value="GH16_2"/>
    <property type="match status" value="1"/>
</dbReference>
<dbReference type="Gene3D" id="2.60.120.200">
    <property type="match status" value="1"/>
</dbReference>
<dbReference type="Pfam" id="PF00722">
    <property type="entry name" value="Glyco_hydro_16"/>
    <property type="match status" value="1"/>
</dbReference>
<keyword evidence="3" id="KW-0378">Hydrolase</keyword>
<dbReference type="RefSeq" id="WP_138235841.1">
    <property type="nucleotide sequence ID" value="NZ_CP185860.1"/>
</dbReference>
<comment type="caution">
    <text evidence="3">The sequence shown here is derived from an EMBL/GenBank/DDBJ whole genome shotgun (WGS) entry which is preliminary data.</text>
</comment>
<dbReference type="SUPFAM" id="SSF49899">
    <property type="entry name" value="Concanavalin A-like lectins/glucanases"/>
    <property type="match status" value="1"/>
</dbReference>
<keyword evidence="4" id="KW-1185">Reference proteome</keyword>
<feature type="domain" description="GH16" evidence="2">
    <location>
        <begin position="31"/>
        <end position="295"/>
    </location>
</feature>
<evidence type="ECO:0000313" key="3">
    <source>
        <dbReference type="EMBL" id="TLM76933.1"/>
    </source>
</evidence>
<dbReference type="CDD" id="cd00413">
    <property type="entry name" value="Glyco_hydrolase_16"/>
    <property type="match status" value="1"/>
</dbReference>
<dbReference type="Proteomes" id="UP000306791">
    <property type="component" value="Unassembled WGS sequence"/>
</dbReference>
<reference evidence="3 4" key="1">
    <citation type="submission" date="2019-05" db="EMBL/GenBank/DDBJ databases">
        <title>Microbulbifer harenosus sp. nov., an alginate-degrading bacterium isolated from coastal sand.</title>
        <authorList>
            <person name="Huang H."/>
            <person name="Mo K."/>
            <person name="Bao S."/>
        </authorList>
    </citation>
    <scope>NUCLEOTIDE SEQUENCE [LARGE SCALE GENOMIC DNA]</scope>
    <source>
        <strain evidence="3 4">HB161719</strain>
    </source>
</reference>
<name>A0ABY2UH96_9GAMM</name>
<dbReference type="InterPro" id="IPR000757">
    <property type="entry name" value="Beta-glucanase-like"/>
</dbReference>
<accession>A0ABY2UH96</accession>
<organism evidence="3 4">
    <name type="scientific">Microbulbifer harenosus</name>
    <dbReference type="NCBI Taxonomy" id="2576840"/>
    <lineage>
        <taxon>Bacteria</taxon>
        <taxon>Pseudomonadati</taxon>
        <taxon>Pseudomonadota</taxon>
        <taxon>Gammaproteobacteria</taxon>
        <taxon>Cellvibrionales</taxon>
        <taxon>Microbulbiferaceae</taxon>
        <taxon>Microbulbifer</taxon>
    </lineage>
</organism>
<dbReference type="EMBL" id="VANI01000011">
    <property type="protein sequence ID" value="TLM76933.1"/>
    <property type="molecule type" value="Genomic_DNA"/>
</dbReference>
<comment type="similarity">
    <text evidence="1">Belongs to the glycosyl hydrolase 16 family.</text>
</comment>
<dbReference type="InterPro" id="IPR013320">
    <property type="entry name" value="ConA-like_dom_sf"/>
</dbReference>
<evidence type="ECO:0000256" key="1">
    <source>
        <dbReference type="ARBA" id="ARBA00006865"/>
    </source>
</evidence>
<gene>
    <name evidence="3" type="ORF">FDY93_11230</name>
</gene>
<dbReference type="PROSITE" id="PS51257">
    <property type="entry name" value="PROKAR_LIPOPROTEIN"/>
    <property type="match status" value="1"/>
</dbReference>
<protein>
    <submittedName>
        <fullName evidence="3">Glycoside hydrolase family 16 protein</fullName>
    </submittedName>
</protein>
<evidence type="ECO:0000313" key="4">
    <source>
        <dbReference type="Proteomes" id="UP000306791"/>
    </source>
</evidence>
<dbReference type="GO" id="GO:0016787">
    <property type="term" value="F:hydrolase activity"/>
    <property type="evidence" value="ECO:0007669"/>
    <property type="project" value="UniProtKB-KW"/>
</dbReference>
<evidence type="ECO:0000259" key="2">
    <source>
        <dbReference type="PROSITE" id="PS51762"/>
    </source>
</evidence>
<sequence length="331" mass="36941">MKCFSSPRTSYLAAAISALVLGGCGDSGNGRDVATATEEANGHLENVVLQTAETKIFFDDFSYQSLEEMSKNQWKARTETGHPGVSGARWSGDGISFLTDAENPGNTLLRMTSSTDGSGENTNHTQFCHQRKYLAGTYAARVFFRDEPTSGPDGDQIIETFYTISPLKADMDPDYSEMDFEYLANGGWGEPDNALFATSWETFKLDPFVKDNEHSTKPGSFAGWHTLVLQAGDNKLRYFVDGVPFAEHSERVFPEEPMSINFNLWFTQEGLIDSSELRSYQQEVDWVYHIADQVLSPEQVEEEVRRLRSGQVAFTDTVPDWNPKLESPCGL</sequence>
<proteinExistence type="inferred from homology"/>